<proteinExistence type="predicted"/>
<keyword evidence="2" id="KW-1185">Reference proteome</keyword>
<accession>A0A5E4RJG8</accession>
<sequence length="88" mass="9733">MTAGMSYTFGPLGFGGDFAVNEVIGVLSTFKMEDMRMVKEACFAKVRESKTLSAAESAVRRVIASLEAHLPYRLKPTDELVQFERKGI</sequence>
<dbReference type="AlphaFoldDB" id="A0A5E4RJG8"/>
<evidence type="ECO:0000313" key="1">
    <source>
        <dbReference type="EMBL" id="VVD63480.1"/>
    </source>
</evidence>
<protein>
    <submittedName>
        <fullName evidence="1">Uncharacterized protein</fullName>
    </submittedName>
</protein>
<reference evidence="1 2" key="1">
    <citation type="submission" date="2019-08" db="EMBL/GenBank/DDBJ databases">
        <authorList>
            <person name="Peeters C."/>
        </authorList>
    </citation>
    <scope>NUCLEOTIDE SEQUENCE [LARGE SCALE GENOMIC DNA]</scope>
    <source>
        <strain evidence="1 2">LMG 31114</strain>
    </source>
</reference>
<organism evidence="1 2">
    <name type="scientific">Pandoraea pneumonica</name>
    <dbReference type="NCBI Taxonomy" id="2508299"/>
    <lineage>
        <taxon>Bacteria</taxon>
        <taxon>Pseudomonadati</taxon>
        <taxon>Pseudomonadota</taxon>
        <taxon>Betaproteobacteria</taxon>
        <taxon>Burkholderiales</taxon>
        <taxon>Burkholderiaceae</taxon>
        <taxon>Pandoraea</taxon>
    </lineage>
</organism>
<gene>
    <name evidence="1" type="ORF">PPN31114_00223</name>
</gene>
<name>A0A5E4RJG8_9BURK</name>
<dbReference type="Proteomes" id="UP000366945">
    <property type="component" value="Unassembled WGS sequence"/>
</dbReference>
<evidence type="ECO:0000313" key="2">
    <source>
        <dbReference type="Proteomes" id="UP000366945"/>
    </source>
</evidence>
<dbReference type="EMBL" id="CABPSK010000001">
    <property type="protein sequence ID" value="VVD63480.1"/>
    <property type="molecule type" value="Genomic_DNA"/>
</dbReference>